<organism evidence="2 3">
    <name type="scientific">Lentilactobacillus farraginis DSM 18382 = JCM 14108</name>
    <dbReference type="NCBI Taxonomy" id="1423743"/>
    <lineage>
        <taxon>Bacteria</taxon>
        <taxon>Bacillati</taxon>
        <taxon>Bacillota</taxon>
        <taxon>Bacilli</taxon>
        <taxon>Lactobacillales</taxon>
        <taxon>Lactobacillaceae</taxon>
        <taxon>Lentilactobacillus</taxon>
    </lineage>
</organism>
<evidence type="ECO:0000256" key="1">
    <source>
        <dbReference type="SAM" id="Phobius"/>
    </source>
</evidence>
<keyword evidence="1" id="KW-0812">Transmembrane</keyword>
<evidence type="ECO:0000313" key="3">
    <source>
        <dbReference type="Proteomes" id="UP000019488"/>
    </source>
</evidence>
<dbReference type="RefSeq" id="WP_035181356.1">
    <property type="nucleotide sequence ID" value="NZ_AZFY01000131.1"/>
</dbReference>
<gene>
    <name evidence="2" type="ORF">JCM14108_3118</name>
</gene>
<name>X0PCE9_9LACO</name>
<reference evidence="2" key="1">
    <citation type="journal article" date="2014" name="Genome Announc.">
        <title>Draft Genome Sequences of Two Lactobacillus Strains, L. farraginis JCM 14108T and L. composti JCM 14202T, Isolated from Compost of Distilled Shochu Residue.</title>
        <authorList>
            <person name="Yuki M."/>
            <person name="Oshima K."/>
            <person name="Suda W."/>
            <person name="Kitahara M."/>
            <person name="Kitamura K."/>
            <person name="Iida T."/>
            <person name="Hattori M."/>
            <person name="Ohkuma M."/>
        </authorList>
    </citation>
    <scope>NUCLEOTIDE SEQUENCE [LARGE SCALE GENOMIC DNA]</scope>
    <source>
        <strain evidence="2">JCM 14108</strain>
    </source>
</reference>
<dbReference type="Proteomes" id="UP000019488">
    <property type="component" value="Unassembled WGS sequence"/>
</dbReference>
<comment type="caution">
    <text evidence="2">The sequence shown here is derived from an EMBL/GenBank/DDBJ whole genome shotgun (WGS) entry which is preliminary data.</text>
</comment>
<dbReference type="EMBL" id="BAKI01000063">
    <property type="protein sequence ID" value="GAF38023.1"/>
    <property type="molecule type" value="Genomic_DNA"/>
</dbReference>
<dbReference type="AlphaFoldDB" id="X0PCE9"/>
<proteinExistence type="predicted"/>
<dbReference type="OrthoDB" id="9954311at2"/>
<keyword evidence="1" id="KW-1133">Transmembrane helix</keyword>
<protein>
    <submittedName>
        <fullName evidence="2">Uncharacterized protein</fullName>
    </submittedName>
</protein>
<feature type="transmembrane region" description="Helical" evidence="1">
    <location>
        <begin position="59"/>
        <end position="79"/>
    </location>
</feature>
<feature type="transmembrane region" description="Helical" evidence="1">
    <location>
        <begin position="20"/>
        <end position="39"/>
    </location>
</feature>
<keyword evidence="1" id="KW-0472">Membrane</keyword>
<accession>X0PCE9</accession>
<evidence type="ECO:0000313" key="2">
    <source>
        <dbReference type="EMBL" id="GAF38023.1"/>
    </source>
</evidence>
<sequence>MDLKHYRYRRRARIKHQLIWFSLLILYFKVCFSLLIWGYEKSDIGENWSLGMISWVELLLLVISLGIAAVITHLLAGPLELKKLD</sequence>